<protein>
    <recommendedName>
        <fullName evidence="4">Sigma-X negative effector</fullName>
    </recommendedName>
</protein>
<gene>
    <name evidence="2" type="ORF">H9649_03600</name>
</gene>
<accession>A0ABR8U6L5</accession>
<name>A0ABR8U6L5_9BACL</name>
<organism evidence="2 3">
    <name type="scientific">Sporosarcina quadrami</name>
    <dbReference type="NCBI Taxonomy" id="2762234"/>
    <lineage>
        <taxon>Bacteria</taxon>
        <taxon>Bacillati</taxon>
        <taxon>Bacillota</taxon>
        <taxon>Bacilli</taxon>
        <taxon>Bacillales</taxon>
        <taxon>Caryophanaceae</taxon>
        <taxon>Sporosarcina</taxon>
    </lineage>
</organism>
<dbReference type="Proteomes" id="UP000626786">
    <property type="component" value="Unassembled WGS sequence"/>
</dbReference>
<keyword evidence="1" id="KW-0472">Membrane</keyword>
<dbReference type="EMBL" id="JACSQN010000002">
    <property type="protein sequence ID" value="MBD7983658.1"/>
    <property type="molecule type" value="Genomic_DNA"/>
</dbReference>
<dbReference type="RefSeq" id="WP_191693345.1">
    <property type="nucleotide sequence ID" value="NZ_JACSQN010000002.1"/>
</dbReference>
<keyword evidence="1" id="KW-1133">Transmembrane helix</keyword>
<keyword evidence="3" id="KW-1185">Reference proteome</keyword>
<reference evidence="2 3" key="1">
    <citation type="submission" date="2020-08" db="EMBL/GenBank/DDBJ databases">
        <title>A Genomic Blueprint of the Chicken Gut Microbiome.</title>
        <authorList>
            <person name="Gilroy R."/>
            <person name="Ravi A."/>
            <person name="Getino M."/>
            <person name="Pursley I."/>
            <person name="Horton D.L."/>
            <person name="Alikhan N.-F."/>
            <person name="Baker D."/>
            <person name="Gharbi K."/>
            <person name="Hall N."/>
            <person name="Watson M."/>
            <person name="Adriaenssens E.M."/>
            <person name="Foster-Nyarko E."/>
            <person name="Jarju S."/>
            <person name="Secka A."/>
            <person name="Antonio M."/>
            <person name="Oren A."/>
            <person name="Chaudhuri R."/>
            <person name="La Ragione R.M."/>
            <person name="Hildebrand F."/>
            <person name="Pallen M.J."/>
        </authorList>
    </citation>
    <scope>NUCLEOTIDE SEQUENCE [LARGE SCALE GENOMIC DNA]</scope>
    <source>
        <strain evidence="2 3">Sa2YVA2</strain>
    </source>
</reference>
<proteinExistence type="predicted"/>
<evidence type="ECO:0000313" key="3">
    <source>
        <dbReference type="Proteomes" id="UP000626786"/>
    </source>
</evidence>
<sequence>MPDNKWSDDDIESLLQSMPRATDNRSAENILKQLKNDERLKTNPSPKRMKRWIPGLVAIAAVFVLMLIVPSMLNGNKSEMDIGSEPAMIRSIDSAKMQLPESEHSQNITEEESMDMASYSAKAFAPSHVVLSDEFQERQLFHIGLVHEATVIPLTFIMPIETLEKDFPDGVHSSSDLYNQYANALSEEEFGFDDYHPYKGSIRESEGVIIHELGNDYLYDNSSASIEVYMNSAIATFSSDHSNFETVDAKGDAIIFDHVGSPMKFNLRRQAPYFKYVMDDGQSYLIPYENGFIDNAVDALLAMRQSENDVVEEVVPTGVDYTVKDENGILMLTFTDTLDFAQMNGEEVNEMLEGFMLTAANFDCVVQLRNIVQDHFLKYDLTKPLPKPIGANPVHWN</sequence>
<feature type="transmembrane region" description="Helical" evidence="1">
    <location>
        <begin position="52"/>
        <end position="73"/>
    </location>
</feature>
<evidence type="ECO:0000256" key="1">
    <source>
        <dbReference type="SAM" id="Phobius"/>
    </source>
</evidence>
<evidence type="ECO:0008006" key="4">
    <source>
        <dbReference type="Google" id="ProtNLM"/>
    </source>
</evidence>
<evidence type="ECO:0000313" key="2">
    <source>
        <dbReference type="EMBL" id="MBD7983658.1"/>
    </source>
</evidence>
<comment type="caution">
    <text evidence="2">The sequence shown here is derived from an EMBL/GenBank/DDBJ whole genome shotgun (WGS) entry which is preliminary data.</text>
</comment>
<keyword evidence="1" id="KW-0812">Transmembrane</keyword>